<keyword evidence="3" id="KW-0813">Transport</keyword>
<dbReference type="AlphaFoldDB" id="A0A7M7G487"/>
<evidence type="ECO:0000313" key="9">
    <source>
        <dbReference type="EnsemblMetazoa" id="XP_001602781"/>
    </source>
</evidence>
<feature type="transmembrane region" description="Helical" evidence="8">
    <location>
        <begin position="301"/>
        <end position="320"/>
    </location>
</feature>
<dbReference type="PRINTS" id="PR01130">
    <property type="entry name" value="DERENTRNSPRT"/>
</dbReference>
<evidence type="ECO:0000313" key="10">
    <source>
        <dbReference type="Proteomes" id="UP000002358"/>
    </source>
</evidence>
<feature type="transmembrane region" description="Helical" evidence="8">
    <location>
        <begin position="443"/>
        <end position="467"/>
    </location>
</feature>
<evidence type="ECO:0008006" key="11">
    <source>
        <dbReference type="Google" id="ProtNLM"/>
    </source>
</evidence>
<accession>A0A7M7G487</accession>
<comment type="subcellular location">
    <subcellularLocation>
        <location evidence="1">Membrane</location>
        <topology evidence="1">Multi-pass membrane protein</topology>
    </subcellularLocation>
</comment>
<dbReference type="GO" id="GO:0005886">
    <property type="term" value="C:plasma membrane"/>
    <property type="evidence" value="ECO:0007669"/>
    <property type="project" value="TreeGrafter"/>
</dbReference>
<dbReference type="SUPFAM" id="SSF103473">
    <property type="entry name" value="MFS general substrate transporter"/>
    <property type="match status" value="1"/>
</dbReference>
<protein>
    <recommendedName>
        <fullName evidence="11">Equilibrative nucleoside transporter 3</fullName>
    </recommendedName>
</protein>
<gene>
    <name evidence="9" type="primary">100118915</name>
</gene>
<keyword evidence="5 8" id="KW-1133">Transmembrane helix</keyword>
<evidence type="ECO:0000256" key="3">
    <source>
        <dbReference type="ARBA" id="ARBA00022448"/>
    </source>
</evidence>
<comment type="similarity">
    <text evidence="2">Belongs to the SLC29A/ENT transporter (TC 2.A.57) family.</text>
</comment>
<dbReference type="Proteomes" id="UP000002358">
    <property type="component" value="Unassembled WGS sequence"/>
</dbReference>
<feature type="transmembrane region" description="Helical" evidence="8">
    <location>
        <begin position="142"/>
        <end position="159"/>
    </location>
</feature>
<feature type="transmembrane region" description="Helical" evidence="8">
    <location>
        <begin position="171"/>
        <end position="197"/>
    </location>
</feature>
<feature type="transmembrane region" description="Helical" evidence="8">
    <location>
        <begin position="52"/>
        <end position="72"/>
    </location>
</feature>
<dbReference type="OMA" id="KYKFRNT"/>
<proteinExistence type="inferred from homology"/>
<evidence type="ECO:0000256" key="1">
    <source>
        <dbReference type="ARBA" id="ARBA00004141"/>
    </source>
</evidence>
<keyword evidence="10" id="KW-1185">Reference proteome</keyword>
<evidence type="ECO:0000256" key="6">
    <source>
        <dbReference type="ARBA" id="ARBA00023136"/>
    </source>
</evidence>
<dbReference type="KEGG" id="nvi:100118915"/>
<dbReference type="FunCoup" id="A0A7M7G487">
    <property type="interactions" value="229"/>
</dbReference>
<reference evidence="9" key="1">
    <citation type="submission" date="2021-01" db="UniProtKB">
        <authorList>
            <consortium name="EnsemblMetazoa"/>
        </authorList>
    </citation>
    <scope>IDENTIFICATION</scope>
</reference>
<dbReference type="GO" id="GO:0005337">
    <property type="term" value="F:nucleoside transmembrane transporter activity"/>
    <property type="evidence" value="ECO:0007669"/>
    <property type="project" value="InterPro"/>
</dbReference>
<keyword evidence="4 8" id="KW-0812">Transmembrane</keyword>
<feature type="transmembrane region" description="Helical" evidence="8">
    <location>
        <begin position="408"/>
        <end position="431"/>
    </location>
</feature>
<dbReference type="PANTHER" id="PTHR10332:SF88">
    <property type="entry name" value="EQUILIBRATIVE NUCLEOSIDE TRANSPORTER 1, ISOFORM A"/>
    <property type="match status" value="1"/>
</dbReference>
<dbReference type="Gene3D" id="1.20.1250.20">
    <property type="entry name" value="MFS general substrate transporter like domains"/>
    <property type="match status" value="1"/>
</dbReference>
<feature type="transmembrane region" description="Helical" evidence="8">
    <location>
        <begin position="340"/>
        <end position="361"/>
    </location>
</feature>
<name>A0A7M7G487_NASVI</name>
<dbReference type="EnsemblMetazoa" id="XM_001602731">
    <property type="protein sequence ID" value="XP_001602781"/>
    <property type="gene ID" value="LOC100118915"/>
</dbReference>
<feature type="region of interest" description="Disordered" evidence="7">
    <location>
        <begin position="1"/>
        <end position="26"/>
    </location>
</feature>
<evidence type="ECO:0000256" key="2">
    <source>
        <dbReference type="ARBA" id="ARBA00007965"/>
    </source>
</evidence>
<dbReference type="PANTHER" id="PTHR10332">
    <property type="entry name" value="EQUILIBRATIVE NUCLEOSIDE TRANSPORTER"/>
    <property type="match status" value="1"/>
</dbReference>
<evidence type="ECO:0000256" key="8">
    <source>
        <dbReference type="SAM" id="Phobius"/>
    </source>
</evidence>
<feature type="transmembrane region" description="Helical" evidence="8">
    <location>
        <begin position="236"/>
        <end position="257"/>
    </location>
</feature>
<feature type="transmembrane region" description="Helical" evidence="8">
    <location>
        <begin position="109"/>
        <end position="130"/>
    </location>
</feature>
<dbReference type="SMR" id="A0A7M7G487"/>
<dbReference type="PIRSF" id="PIRSF016379">
    <property type="entry name" value="ENT"/>
    <property type="match status" value="1"/>
</dbReference>
<dbReference type="OrthoDB" id="46396at2759"/>
<dbReference type="InterPro" id="IPR036259">
    <property type="entry name" value="MFS_trans_sf"/>
</dbReference>
<keyword evidence="6 8" id="KW-0472">Membrane</keyword>
<dbReference type="InterPro" id="IPR002259">
    <property type="entry name" value="Eqnu_transpt"/>
</dbReference>
<evidence type="ECO:0000256" key="4">
    <source>
        <dbReference type="ARBA" id="ARBA00022692"/>
    </source>
</evidence>
<sequence length="470" mass="53425">MAYSINTEPLLREEKDTDSEDEIDTEIDDPNIVYSHEEPFIKHQIPYDRYNLAYIVFYLLGINTLIPWNFFITADDYWMYKFREINESHGVNFSHIENLEKRTDLQASFTSYISISSAIPNTIFLIINTFISKKISLSTRMIGSQCIILIVFMITTSFARVNTDQYQNAFLIITLTSVAIVNAACAIFGGSLMGIVARFSTKYITAMSAGQALGGIFTAFTEILSLWIGASPVISGLLYFIIGDIVLFISLIAYVILEREVFFKHHVVIKTRNPNEPEFTINDEINFSGEHVSYTRIFKRTWPYGLSMFLIFFITMTVYPSVTVLVESQGKGKGHLWNDVYFVPVVTYLIFSCADYIGRVISGYLMWPSKKPWLVMLLSFLRVLFIPAFMFCNAQPRHHLPVYIHDDIYYIILTVLFAFSNGYLCNIVFMLAPTVVDSKEKEIASAMLGAFLGIGVSVGSPLSLLMVKIL</sequence>
<feature type="transmembrane region" description="Helical" evidence="8">
    <location>
        <begin position="373"/>
        <end position="396"/>
    </location>
</feature>
<dbReference type="InParanoid" id="A0A7M7G487"/>
<feature type="compositionally biased region" description="Acidic residues" evidence="7">
    <location>
        <begin position="16"/>
        <end position="26"/>
    </location>
</feature>
<evidence type="ECO:0000256" key="5">
    <source>
        <dbReference type="ARBA" id="ARBA00022989"/>
    </source>
</evidence>
<evidence type="ECO:0000256" key="7">
    <source>
        <dbReference type="SAM" id="MobiDB-lite"/>
    </source>
</evidence>
<dbReference type="Pfam" id="PF01733">
    <property type="entry name" value="Nucleoside_tran"/>
    <property type="match status" value="1"/>
</dbReference>
<feature type="transmembrane region" description="Helical" evidence="8">
    <location>
        <begin position="209"/>
        <end position="230"/>
    </location>
</feature>
<organism evidence="9 10">
    <name type="scientific">Nasonia vitripennis</name>
    <name type="common">Parasitic wasp</name>
    <dbReference type="NCBI Taxonomy" id="7425"/>
    <lineage>
        <taxon>Eukaryota</taxon>
        <taxon>Metazoa</taxon>
        <taxon>Ecdysozoa</taxon>
        <taxon>Arthropoda</taxon>
        <taxon>Hexapoda</taxon>
        <taxon>Insecta</taxon>
        <taxon>Pterygota</taxon>
        <taxon>Neoptera</taxon>
        <taxon>Endopterygota</taxon>
        <taxon>Hymenoptera</taxon>
        <taxon>Apocrita</taxon>
        <taxon>Proctotrupomorpha</taxon>
        <taxon>Chalcidoidea</taxon>
        <taxon>Pteromalidae</taxon>
        <taxon>Pteromalinae</taxon>
        <taxon>Nasonia</taxon>
    </lineage>
</organism>